<keyword evidence="3" id="KW-1185">Reference proteome</keyword>
<accession>A0A4V6Y1U8</accession>
<reference evidence="2 3" key="1">
    <citation type="submission" date="2019-05" db="EMBL/GenBank/DDBJ databases">
        <title>Dyadobacter AR-3-8 sp. nov., isolated from arctic soil.</title>
        <authorList>
            <person name="Chaudhary D.K."/>
        </authorList>
    </citation>
    <scope>NUCLEOTIDE SEQUENCE [LARGE SCALE GENOMIC DNA]</scope>
    <source>
        <strain evidence="2 3">AR-3-8</strain>
    </source>
</reference>
<dbReference type="Pfam" id="PF13577">
    <property type="entry name" value="SnoaL_4"/>
    <property type="match status" value="1"/>
</dbReference>
<dbReference type="OrthoDB" id="4941530at2"/>
<evidence type="ECO:0000259" key="1">
    <source>
        <dbReference type="Pfam" id="PF13577"/>
    </source>
</evidence>
<dbReference type="Proteomes" id="UP000304900">
    <property type="component" value="Unassembled WGS sequence"/>
</dbReference>
<dbReference type="InterPro" id="IPR032710">
    <property type="entry name" value="NTF2-like_dom_sf"/>
</dbReference>
<dbReference type="AlphaFoldDB" id="A0A4V6Y1U8"/>
<protein>
    <submittedName>
        <fullName evidence="2">Nuclear transport factor 2 family protein</fullName>
    </submittedName>
</protein>
<evidence type="ECO:0000313" key="3">
    <source>
        <dbReference type="Proteomes" id="UP000304900"/>
    </source>
</evidence>
<dbReference type="SUPFAM" id="SSF54427">
    <property type="entry name" value="NTF2-like"/>
    <property type="match status" value="1"/>
</dbReference>
<proteinExistence type="predicted"/>
<comment type="caution">
    <text evidence="2">The sequence shown here is derived from an EMBL/GenBank/DDBJ whole genome shotgun (WGS) entry which is preliminary data.</text>
</comment>
<feature type="domain" description="SnoaL-like" evidence="1">
    <location>
        <begin position="28"/>
        <end position="157"/>
    </location>
</feature>
<evidence type="ECO:0000313" key="2">
    <source>
        <dbReference type="EMBL" id="TKT87603.1"/>
    </source>
</evidence>
<dbReference type="EMBL" id="SZVO01000018">
    <property type="protein sequence ID" value="TKT87603.1"/>
    <property type="molecule type" value="Genomic_DNA"/>
</dbReference>
<sequence>MCRVSSLSPLTKQYQKLMADQETTIKALQETENIKKPLARYCRFLDTKQWTAFGELLTEDVQLTFKDTAGNIIFQFYSRKEMLDLTAPMLQSAVTIHYVNQPEITVLSETEASAIWALEDQIIFPEGTAGAPYRAMHGFGIYHQTLKKSDKGWQISSFILDRLKLDITN</sequence>
<dbReference type="InterPro" id="IPR037401">
    <property type="entry name" value="SnoaL-like"/>
</dbReference>
<organism evidence="2 3">
    <name type="scientific">Dyadobacter frigoris</name>
    <dbReference type="NCBI Taxonomy" id="2576211"/>
    <lineage>
        <taxon>Bacteria</taxon>
        <taxon>Pseudomonadati</taxon>
        <taxon>Bacteroidota</taxon>
        <taxon>Cytophagia</taxon>
        <taxon>Cytophagales</taxon>
        <taxon>Spirosomataceae</taxon>
        <taxon>Dyadobacter</taxon>
    </lineage>
</organism>
<name>A0A4V6Y1U8_9BACT</name>
<dbReference type="Gene3D" id="3.10.450.50">
    <property type="match status" value="1"/>
</dbReference>
<gene>
    <name evidence="2" type="ORF">FDK13_28860</name>
</gene>